<evidence type="ECO:0000256" key="1">
    <source>
        <dbReference type="SAM" id="SignalP"/>
    </source>
</evidence>
<evidence type="ECO:0000313" key="3">
    <source>
        <dbReference type="Proteomes" id="UP000659697"/>
    </source>
</evidence>
<dbReference type="RefSeq" id="WP_189429129.1">
    <property type="nucleotide sequence ID" value="NZ_BNAO01000001.1"/>
</dbReference>
<gene>
    <name evidence="2" type="ORF">GCM10010919_00580</name>
</gene>
<feature type="chain" id="PRO_5046143981" evidence="1">
    <location>
        <begin position="21"/>
        <end position="83"/>
    </location>
</feature>
<proteinExistence type="predicted"/>
<feature type="signal peptide" evidence="1">
    <location>
        <begin position="1"/>
        <end position="20"/>
    </location>
</feature>
<comment type="caution">
    <text evidence="2">The sequence shown here is derived from an EMBL/GenBank/DDBJ whole genome shotgun (WGS) entry which is preliminary data.</text>
</comment>
<keyword evidence="3" id="KW-1185">Reference proteome</keyword>
<dbReference type="Proteomes" id="UP000659697">
    <property type="component" value="Unassembled WGS sequence"/>
</dbReference>
<protein>
    <submittedName>
        <fullName evidence="2">Uncharacterized protein</fullName>
    </submittedName>
</protein>
<dbReference type="EMBL" id="BNAO01000001">
    <property type="protein sequence ID" value="GHG58680.1"/>
    <property type="molecule type" value="Genomic_DNA"/>
</dbReference>
<evidence type="ECO:0000313" key="2">
    <source>
        <dbReference type="EMBL" id="GHG58680.1"/>
    </source>
</evidence>
<organism evidence="2 3">
    <name type="scientific">Alishewanella longhuensis</name>
    <dbReference type="NCBI Taxonomy" id="1091037"/>
    <lineage>
        <taxon>Bacteria</taxon>
        <taxon>Pseudomonadati</taxon>
        <taxon>Pseudomonadota</taxon>
        <taxon>Gammaproteobacteria</taxon>
        <taxon>Alteromonadales</taxon>
        <taxon>Alteromonadaceae</taxon>
        <taxon>Alishewanella</taxon>
    </lineage>
</organism>
<keyword evidence="1" id="KW-0732">Signal</keyword>
<name>A0ABQ3KVN7_9ALTE</name>
<sequence length="83" mass="9278">MKATTLMLALVFIAQSSVVAAQQSTETLIEHQVPPAKAYTETLFADFESDFQNQLMKYSQQLQLDIEGQVKQSITNLDLSILN</sequence>
<reference evidence="3" key="1">
    <citation type="journal article" date="2019" name="Int. J. Syst. Evol. Microbiol.">
        <title>The Global Catalogue of Microorganisms (GCM) 10K type strain sequencing project: providing services to taxonomists for standard genome sequencing and annotation.</title>
        <authorList>
            <consortium name="The Broad Institute Genomics Platform"/>
            <consortium name="The Broad Institute Genome Sequencing Center for Infectious Disease"/>
            <person name="Wu L."/>
            <person name="Ma J."/>
        </authorList>
    </citation>
    <scope>NUCLEOTIDE SEQUENCE [LARGE SCALE GENOMIC DNA]</scope>
    <source>
        <strain evidence="3">CGMCC 1.7003</strain>
    </source>
</reference>
<accession>A0ABQ3KVN7</accession>